<name>X0U511_9ZZZZ</name>
<evidence type="ECO:0000313" key="1">
    <source>
        <dbReference type="EMBL" id="GAF95447.1"/>
    </source>
</evidence>
<feature type="non-terminal residue" evidence="1">
    <location>
        <position position="43"/>
    </location>
</feature>
<accession>X0U511</accession>
<comment type="caution">
    <text evidence="1">The sequence shown here is derived from an EMBL/GenBank/DDBJ whole genome shotgun (WGS) entry which is preliminary data.</text>
</comment>
<feature type="non-terminal residue" evidence="1">
    <location>
        <position position="1"/>
    </location>
</feature>
<reference evidence="1" key="1">
    <citation type="journal article" date="2014" name="Front. Microbiol.">
        <title>High frequency of phylogenetically diverse reductive dehalogenase-homologous genes in deep subseafloor sedimentary metagenomes.</title>
        <authorList>
            <person name="Kawai M."/>
            <person name="Futagami T."/>
            <person name="Toyoda A."/>
            <person name="Takaki Y."/>
            <person name="Nishi S."/>
            <person name="Hori S."/>
            <person name="Arai W."/>
            <person name="Tsubouchi T."/>
            <person name="Morono Y."/>
            <person name="Uchiyama I."/>
            <person name="Ito T."/>
            <person name="Fujiyama A."/>
            <person name="Inagaki F."/>
            <person name="Takami H."/>
        </authorList>
    </citation>
    <scope>NUCLEOTIDE SEQUENCE</scope>
    <source>
        <strain evidence="1">Expedition CK06-06</strain>
    </source>
</reference>
<gene>
    <name evidence="1" type="ORF">S01H1_24505</name>
</gene>
<dbReference type="AlphaFoldDB" id="X0U511"/>
<sequence length="43" mass="4646">EQANVRLAGFPAQPVVVDITDPASPILFLGDQLIYESGGWLFT</sequence>
<dbReference type="EMBL" id="BARS01014635">
    <property type="protein sequence ID" value="GAF95447.1"/>
    <property type="molecule type" value="Genomic_DNA"/>
</dbReference>
<protein>
    <submittedName>
        <fullName evidence="1">Uncharacterized protein</fullName>
    </submittedName>
</protein>
<organism evidence="1">
    <name type="scientific">marine sediment metagenome</name>
    <dbReference type="NCBI Taxonomy" id="412755"/>
    <lineage>
        <taxon>unclassified sequences</taxon>
        <taxon>metagenomes</taxon>
        <taxon>ecological metagenomes</taxon>
    </lineage>
</organism>
<proteinExistence type="predicted"/>